<evidence type="ECO:0000313" key="10">
    <source>
        <dbReference type="Proteomes" id="UP001054837"/>
    </source>
</evidence>
<dbReference type="InterPro" id="IPR022352">
    <property type="entry name" value="Ins/IGF/rlx"/>
</dbReference>
<dbReference type="Proteomes" id="UP001054837">
    <property type="component" value="Unassembled WGS sequence"/>
</dbReference>
<keyword evidence="10" id="KW-1185">Reference proteome</keyword>
<evidence type="ECO:0000256" key="6">
    <source>
        <dbReference type="RuleBase" id="RU000406"/>
    </source>
</evidence>
<feature type="signal peptide" evidence="7">
    <location>
        <begin position="1"/>
        <end position="18"/>
    </location>
</feature>
<protein>
    <submittedName>
        <fullName evidence="9">IlGF domain-containing protein</fullName>
    </submittedName>
</protein>
<comment type="caution">
    <text evidence="9">The sequence shown here is derived from an EMBL/GenBank/DDBJ whole genome shotgun (WGS) entry which is preliminary data.</text>
</comment>
<evidence type="ECO:0000256" key="4">
    <source>
        <dbReference type="ARBA" id="ARBA00022729"/>
    </source>
</evidence>
<dbReference type="PROSITE" id="PS00262">
    <property type="entry name" value="INSULIN"/>
    <property type="match status" value="1"/>
</dbReference>
<dbReference type="Pfam" id="PF00049">
    <property type="entry name" value="Insulin"/>
    <property type="match status" value="1"/>
</dbReference>
<dbReference type="EMBL" id="BPLQ01010413">
    <property type="protein sequence ID" value="GIY50656.1"/>
    <property type="molecule type" value="Genomic_DNA"/>
</dbReference>
<keyword evidence="6" id="KW-0964">Secreted</keyword>
<dbReference type="SUPFAM" id="SSF56994">
    <property type="entry name" value="Insulin-like"/>
    <property type="match status" value="1"/>
</dbReference>
<dbReference type="PANTHER" id="PTHR13647:SF4">
    <property type="entry name" value="INSULIN-LIKE PEPTIDE 1-RELATED"/>
    <property type="match status" value="1"/>
</dbReference>
<dbReference type="PANTHER" id="PTHR13647">
    <property type="entry name" value="INSULIN-LIKE PEPTIDE 2-RELATED"/>
    <property type="match status" value="1"/>
</dbReference>
<dbReference type="AlphaFoldDB" id="A0AAV4TZ56"/>
<comment type="similarity">
    <text evidence="1 6">Belongs to the insulin family.</text>
</comment>
<dbReference type="GO" id="GO:0005576">
    <property type="term" value="C:extracellular region"/>
    <property type="evidence" value="ECO:0007669"/>
    <property type="project" value="UniProtKB-SubCell"/>
</dbReference>
<gene>
    <name evidence="9" type="primary">AVEN_137645_1</name>
    <name evidence="9" type="ORF">CDAR_429161</name>
</gene>
<dbReference type="SMART" id="SM00078">
    <property type="entry name" value="IlGF"/>
    <property type="match status" value="1"/>
</dbReference>
<keyword evidence="4 7" id="KW-0732">Signal</keyword>
<comment type="subcellular location">
    <subcellularLocation>
        <location evidence="6">Secreted</location>
    </subcellularLocation>
</comment>
<feature type="domain" description="Insulin-like" evidence="8">
    <location>
        <begin position="110"/>
        <end position="202"/>
    </location>
</feature>
<evidence type="ECO:0000256" key="5">
    <source>
        <dbReference type="ARBA" id="ARBA00023157"/>
    </source>
</evidence>
<comment type="subunit">
    <text evidence="2">Heterodimer of a B chain and an A chain linked by two disulfide bonds.</text>
</comment>
<accession>A0AAV4TZ56</accession>
<feature type="chain" id="PRO_5043966234" evidence="7">
    <location>
        <begin position="19"/>
        <end position="302"/>
    </location>
</feature>
<dbReference type="Gene3D" id="1.10.100.10">
    <property type="entry name" value="Insulin-like"/>
    <property type="match status" value="1"/>
</dbReference>
<dbReference type="InterPro" id="IPR022353">
    <property type="entry name" value="Insulin_CS"/>
</dbReference>
<evidence type="ECO:0000259" key="8">
    <source>
        <dbReference type="SMART" id="SM00078"/>
    </source>
</evidence>
<evidence type="ECO:0000256" key="2">
    <source>
        <dbReference type="ARBA" id="ARBA00011207"/>
    </source>
</evidence>
<dbReference type="InterPro" id="IPR036438">
    <property type="entry name" value="Insulin-like_sf"/>
</dbReference>
<evidence type="ECO:0000256" key="7">
    <source>
        <dbReference type="SAM" id="SignalP"/>
    </source>
</evidence>
<keyword evidence="3" id="KW-0165">Cleavage on pair of basic residues</keyword>
<proteinExistence type="inferred from homology"/>
<dbReference type="PRINTS" id="PR00276">
    <property type="entry name" value="INSULINFAMLY"/>
</dbReference>
<keyword evidence="5" id="KW-1015">Disulfide bond</keyword>
<evidence type="ECO:0000256" key="3">
    <source>
        <dbReference type="ARBA" id="ARBA00022685"/>
    </source>
</evidence>
<sequence length="302" mass="34013">MFWFYFLALALRPTCIFVSPSFLLRLPDGDSFSSTPILGIKGQHRNRLAVTEPLDFTTHSYLRSKTTEVFFPATSIPPKMAFKSLCMLVVLVLVAVEAMPKHHQIQKRSMRLCGKMLVEALATVCENEYYDPSHMHMRKRNYAYTADTYPAGYDSSMTEFKGFVDPQTALDFFGLQAPRSTRGVADECCYKSCTFHQLLSYCGPSSRSLDDKLPNFNLSYGFGNATVLFPQLLSIMLQTTMKNLLSGSDGGLRSTKYILELFLVCGKKNSGLFQVPLFFFRCGASSLFTSHAQAKKMHCSRM</sequence>
<evidence type="ECO:0000313" key="9">
    <source>
        <dbReference type="EMBL" id="GIY50656.1"/>
    </source>
</evidence>
<reference evidence="9 10" key="1">
    <citation type="submission" date="2021-06" db="EMBL/GenBank/DDBJ databases">
        <title>Caerostris darwini draft genome.</title>
        <authorList>
            <person name="Kono N."/>
            <person name="Arakawa K."/>
        </authorList>
    </citation>
    <scope>NUCLEOTIDE SEQUENCE [LARGE SCALE GENOMIC DNA]</scope>
</reference>
<evidence type="ECO:0000256" key="1">
    <source>
        <dbReference type="ARBA" id="ARBA00009034"/>
    </source>
</evidence>
<dbReference type="GO" id="GO:0005179">
    <property type="term" value="F:hormone activity"/>
    <property type="evidence" value="ECO:0007669"/>
    <property type="project" value="InterPro"/>
</dbReference>
<dbReference type="InterPro" id="IPR016179">
    <property type="entry name" value="Insulin-like"/>
</dbReference>
<name>A0AAV4TZ56_9ARAC</name>
<organism evidence="9 10">
    <name type="scientific">Caerostris darwini</name>
    <dbReference type="NCBI Taxonomy" id="1538125"/>
    <lineage>
        <taxon>Eukaryota</taxon>
        <taxon>Metazoa</taxon>
        <taxon>Ecdysozoa</taxon>
        <taxon>Arthropoda</taxon>
        <taxon>Chelicerata</taxon>
        <taxon>Arachnida</taxon>
        <taxon>Araneae</taxon>
        <taxon>Araneomorphae</taxon>
        <taxon>Entelegynae</taxon>
        <taxon>Araneoidea</taxon>
        <taxon>Araneidae</taxon>
        <taxon>Caerostris</taxon>
    </lineage>
</organism>